<keyword evidence="2 6" id="KW-1133">Transmembrane helix</keyword>
<keyword evidence="6" id="KW-0472">Membrane</keyword>
<gene>
    <name evidence="10" type="ORF">B0I29_104514</name>
</gene>
<evidence type="ECO:0000256" key="3">
    <source>
        <dbReference type="ARBA" id="ARBA00023224"/>
    </source>
</evidence>
<evidence type="ECO:0000259" key="9">
    <source>
        <dbReference type="PROSITE" id="PS50885"/>
    </source>
</evidence>
<dbReference type="GO" id="GO:0016020">
    <property type="term" value="C:membrane"/>
    <property type="evidence" value="ECO:0007669"/>
    <property type="project" value="InterPro"/>
</dbReference>
<evidence type="ECO:0000256" key="6">
    <source>
        <dbReference type="SAM" id="Phobius"/>
    </source>
</evidence>
<dbReference type="PROSITE" id="PS50111">
    <property type="entry name" value="CHEMOTAXIS_TRANSDUC_2"/>
    <property type="match status" value="1"/>
</dbReference>
<dbReference type="EMBL" id="QLMJ01000004">
    <property type="protein sequence ID" value="RAK39972.1"/>
    <property type="molecule type" value="Genomic_DNA"/>
</dbReference>
<sequence>MNLLRRMRLRVRLLSAFGVFCLLVAAMTAVGVAESRAQTAAADRVDEMQVLTRAVMQLKFRNADVSGWQLAYGWDASLKGPAAAIDPASENRKGTTDSLDALESELKVVADSDLTADERALFAAITENFAKFREYDDQVVEILGAGGADAVTRAAELINNESYDVYLAIVENTNKLVDSVTARTDVAQAELQTAGERLRFALLTGCALALILTVLLGLLLTVSIERPVARVAAALRVLAQRDVTPRLPVDGRDELTDMAVAFNEAGDAVREMLAGVGDRANSLAEASSELAAVARRMDGQAEDTSSQASVVAGAAGEVSGNVQTMAGAAQEMVAAISEISRSTTSAAGVAADAVDTARQTSASVAQLVTASDEIGAIVKTITGIAEQTNLLALNATIEAARAGDAGKGFAVVASEVKDLAQETARASADIIDKIAAIQQTTGRATTAIGRITEVVQEISELQENIAAAVEEQSATTGEINRSVAEVAQGSDQIARNVASVADIATATTRDATATRDSARQLGDMAGDLRALVSSFKY</sequence>
<keyword evidence="3 5" id="KW-0807">Transducer</keyword>
<comment type="similarity">
    <text evidence="4">Belongs to the methyl-accepting chemotaxis (MCP) protein family.</text>
</comment>
<keyword evidence="11" id="KW-1185">Reference proteome</keyword>
<proteinExistence type="inferred from homology"/>
<dbReference type="GO" id="GO:0007165">
    <property type="term" value="P:signal transduction"/>
    <property type="evidence" value="ECO:0007669"/>
    <property type="project" value="UniProtKB-KW"/>
</dbReference>
<dbReference type="InterPro" id="IPR004089">
    <property type="entry name" value="MCPsignal_dom"/>
</dbReference>
<dbReference type="OrthoDB" id="1115140at2"/>
<evidence type="ECO:0000256" key="5">
    <source>
        <dbReference type="PROSITE-ProRule" id="PRU00284"/>
    </source>
</evidence>
<dbReference type="SUPFAM" id="SSF58104">
    <property type="entry name" value="Methyl-accepting chemotaxis protein (MCP) signaling domain"/>
    <property type="match status" value="1"/>
</dbReference>
<feature type="signal peptide" evidence="7">
    <location>
        <begin position="1"/>
        <end position="31"/>
    </location>
</feature>
<dbReference type="PANTHER" id="PTHR32089">
    <property type="entry name" value="METHYL-ACCEPTING CHEMOTAXIS PROTEIN MCPB"/>
    <property type="match status" value="1"/>
</dbReference>
<feature type="chain" id="PRO_5038502661" evidence="7">
    <location>
        <begin position="32"/>
        <end position="537"/>
    </location>
</feature>
<dbReference type="GO" id="GO:0006935">
    <property type="term" value="P:chemotaxis"/>
    <property type="evidence" value="ECO:0007669"/>
    <property type="project" value="InterPro"/>
</dbReference>
<dbReference type="PRINTS" id="PR00260">
    <property type="entry name" value="CHEMTRNSDUCR"/>
</dbReference>
<protein>
    <submittedName>
        <fullName evidence="10">Methyl-accepting chemotaxis protein</fullName>
    </submittedName>
</protein>
<dbReference type="Pfam" id="PF00015">
    <property type="entry name" value="MCPsignal"/>
    <property type="match status" value="1"/>
</dbReference>
<organism evidence="10 11">
    <name type="scientific">Actinoplanes lutulentus</name>
    <dbReference type="NCBI Taxonomy" id="1287878"/>
    <lineage>
        <taxon>Bacteria</taxon>
        <taxon>Bacillati</taxon>
        <taxon>Actinomycetota</taxon>
        <taxon>Actinomycetes</taxon>
        <taxon>Micromonosporales</taxon>
        <taxon>Micromonosporaceae</taxon>
        <taxon>Actinoplanes</taxon>
    </lineage>
</organism>
<dbReference type="CDD" id="cd06225">
    <property type="entry name" value="HAMP"/>
    <property type="match status" value="1"/>
</dbReference>
<name>A0A327ZFJ0_9ACTN</name>
<dbReference type="PROSITE" id="PS50885">
    <property type="entry name" value="HAMP"/>
    <property type="match status" value="1"/>
</dbReference>
<feature type="domain" description="HAMP" evidence="9">
    <location>
        <begin position="222"/>
        <end position="274"/>
    </location>
</feature>
<dbReference type="InterPro" id="IPR004090">
    <property type="entry name" value="Chemotax_Me-accpt_rcpt"/>
</dbReference>
<evidence type="ECO:0000313" key="10">
    <source>
        <dbReference type="EMBL" id="RAK39972.1"/>
    </source>
</evidence>
<dbReference type="Gene3D" id="1.10.287.950">
    <property type="entry name" value="Methyl-accepting chemotaxis protein"/>
    <property type="match status" value="1"/>
</dbReference>
<evidence type="ECO:0000256" key="4">
    <source>
        <dbReference type="ARBA" id="ARBA00029447"/>
    </source>
</evidence>
<dbReference type="AlphaFoldDB" id="A0A327ZFJ0"/>
<dbReference type="SMART" id="SM00283">
    <property type="entry name" value="MA"/>
    <property type="match status" value="1"/>
</dbReference>
<evidence type="ECO:0000313" key="11">
    <source>
        <dbReference type="Proteomes" id="UP000249341"/>
    </source>
</evidence>
<dbReference type="SMART" id="SM00304">
    <property type="entry name" value="HAMP"/>
    <property type="match status" value="2"/>
</dbReference>
<dbReference type="Proteomes" id="UP000249341">
    <property type="component" value="Unassembled WGS sequence"/>
</dbReference>
<keyword evidence="7" id="KW-0732">Signal</keyword>
<keyword evidence="1 6" id="KW-0812">Transmembrane</keyword>
<feature type="transmembrane region" description="Helical" evidence="6">
    <location>
        <begin position="200"/>
        <end position="220"/>
    </location>
</feature>
<evidence type="ECO:0000256" key="2">
    <source>
        <dbReference type="ARBA" id="ARBA00022989"/>
    </source>
</evidence>
<feature type="domain" description="Methyl-accepting transducer" evidence="8">
    <location>
        <begin position="279"/>
        <end position="525"/>
    </location>
</feature>
<dbReference type="PANTHER" id="PTHR32089:SF112">
    <property type="entry name" value="LYSOZYME-LIKE PROTEIN-RELATED"/>
    <property type="match status" value="1"/>
</dbReference>
<evidence type="ECO:0000259" key="8">
    <source>
        <dbReference type="PROSITE" id="PS50111"/>
    </source>
</evidence>
<accession>A0A327ZFJ0</accession>
<evidence type="ECO:0000256" key="7">
    <source>
        <dbReference type="SAM" id="SignalP"/>
    </source>
</evidence>
<dbReference type="InterPro" id="IPR003660">
    <property type="entry name" value="HAMP_dom"/>
</dbReference>
<comment type="caution">
    <text evidence="10">The sequence shown here is derived from an EMBL/GenBank/DDBJ whole genome shotgun (WGS) entry which is preliminary data.</text>
</comment>
<dbReference type="Pfam" id="PF00672">
    <property type="entry name" value="HAMP"/>
    <property type="match status" value="1"/>
</dbReference>
<dbReference type="GO" id="GO:0004888">
    <property type="term" value="F:transmembrane signaling receptor activity"/>
    <property type="evidence" value="ECO:0007669"/>
    <property type="project" value="InterPro"/>
</dbReference>
<evidence type="ECO:0000256" key="1">
    <source>
        <dbReference type="ARBA" id="ARBA00022692"/>
    </source>
</evidence>
<reference evidence="10 11" key="1">
    <citation type="submission" date="2018-06" db="EMBL/GenBank/DDBJ databases">
        <title>Genomic Encyclopedia of Type Strains, Phase III (KMG-III): the genomes of soil and plant-associated and newly described type strains.</title>
        <authorList>
            <person name="Whitman W."/>
        </authorList>
    </citation>
    <scope>NUCLEOTIDE SEQUENCE [LARGE SCALE GENOMIC DNA]</scope>
    <source>
        <strain evidence="10 11">CGMCC 4.7090</strain>
    </source>
</reference>